<keyword evidence="4" id="KW-1185">Reference proteome</keyword>
<feature type="signal peptide" evidence="2">
    <location>
        <begin position="1"/>
        <end position="21"/>
    </location>
</feature>
<accession>A0ABU2JSY4</accession>
<organism evidence="3 4">
    <name type="scientific">Streptomyces chisholmiae</name>
    <dbReference type="NCBI Taxonomy" id="3075540"/>
    <lineage>
        <taxon>Bacteria</taxon>
        <taxon>Bacillati</taxon>
        <taxon>Actinomycetota</taxon>
        <taxon>Actinomycetes</taxon>
        <taxon>Kitasatosporales</taxon>
        <taxon>Streptomycetaceae</taxon>
        <taxon>Streptomyces</taxon>
    </lineage>
</organism>
<gene>
    <name evidence="3" type="ORF">RM844_15050</name>
</gene>
<feature type="chain" id="PRO_5047415148" description="Lipoprotein" evidence="2">
    <location>
        <begin position="22"/>
        <end position="200"/>
    </location>
</feature>
<dbReference type="Proteomes" id="UP001183410">
    <property type="component" value="Unassembled WGS sequence"/>
</dbReference>
<evidence type="ECO:0008006" key="5">
    <source>
        <dbReference type="Google" id="ProtNLM"/>
    </source>
</evidence>
<evidence type="ECO:0000256" key="1">
    <source>
        <dbReference type="SAM" id="MobiDB-lite"/>
    </source>
</evidence>
<protein>
    <recommendedName>
        <fullName evidence="5">Lipoprotein</fullName>
    </recommendedName>
</protein>
<dbReference type="RefSeq" id="WP_311667689.1">
    <property type="nucleotide sequence ID" value="NZ_JAVREO010000008.1"/>
</dbReference>
<feature type="compositionally biased region" description="Gly residues" evidence="1">
    <location>
        <begin position="57"/>
        <end position="66"/>
    </location>
</feature>
<keyword evidence="2" id="KW-0732">Signal</keyword>
<reference evidence="4" key="1">
    <citation type="submission" date="2023-07" db="EMBL/GenBank/DDBJ databases">
        <title>30 novel species of actinomycetes from the DSMZ collection.</title>
        <authorList>
            <person name="Nouioui I."/>
        </authorList>
    </citation>
    <scope>NUCLEOTIDE SEQUENCE [LARGE SCALE GENOMIC DNA]</scope>
    <source>
        <strain evidence="4">DSM 44915</strain>
    </source>
</reference>
<proteinExistence type="predicted"/>
<comment type="caution">
    <text evidence="3">The sequence shown here is derived from an EMBL/GenBank/DDBJ whole genome shotgun (WGS) entry which is preliminary data.</text>
</comment>
<dbReference type="PROSITE" id="PS51257">
    <property type="entry name" value="PROKAR_LIPOPROTEIN"/>
    <property type="match status" value="1"/>
</dbReference>
<sequence length="200" mass="19934">MRSSIRLAVPAVAAAMLLLSACGGDDEGDEGGTLGIGEEQQEGGAEEGAEEGESAGDTGGDAGGEPAGEAPTAEELEGFWATGLEDSDAALTFSSGTVTFVENTAADMTGAVCFGTVAGATITLECDTGATDWSEGTLALDGGDLNVTWASGTTQTFQSLADAAGLENLPDMGDLGGLEDLPGLEEDLADLEQELADLGY</sequence>
<evidence type="ECO:0000256" key="2">
    <source>
        <dbReference type="SAM" id="SignalP"/>
    </source>
</evidence>
<evidence type="ECO:0000313" key="3">
    <source>
        <dbReference type="EMBL" id="MDT0267604.1"/>
    </source>
</evidence>
<name>A0ABU2JSY4_9ACTN</name>
<feature type="compositionally biased region" description="Acidic residues" evidence="1">
    <location>
        <begin position="39"/>
        <end position="54"/>
    </location>
</feature>
<dbReference type="EMBL" id="JAVREO010000008">
    <property type="protein sequence ID" value="MDT0267604.1"/>
    <property type="molecule type" value="Genomic_DNA"/>
</dbReference>
<evidence type="ECO:0000313" key="4">
    <source>
        <dbReference type="Proteomes" id="UP001183410"/>
    </source>
</evidence>
<feature type="region of interest" description="Disordered" evidence="1">
    <location>
        <begin position="28"/>
        <end position="71"/>
    </location>
</feature>